<dbReference type="PROSITE" id="PS50303">
    <property type="entry name" value="PUM_HD"/>
    <property type="match status" value="1"/>
</dbReference>
<evidence type="ECO:0000256" key="1">
    <source>
        <dbReference type="ARBA" id="ARBA00022737"/>
    </source>
</evidence>
<dbReference type="EMBL" id="CACVKT020007648">
    <property type="protein sequence ID" value="CAC5409815.1"/>
    <property type="molecule type" value="Genomic_DNA"/>
</dbReference>
<feature type="compositionally biased region" description="Low complexity" evidence="3">
    <location>
        <begin position="130"/>
        <end position="148"/>
    </location>
</feature>
<dbReference type="SMART" id="SM00025">
    <property type="entry name" value="Pumilio"/>
    <property type="match status" value="6"/>
</dbReference>
<dbReference type="GO" id="GO:0003729">
    <property type="term" value="F:mRNA binding"/>
    <property type="evidence" value="ECO:0007669"/>
    <property type="project" value="TreeGrafter"/>
</dbReference>
<dbReference type="InterPro" id="IPR012959">
    <property type="entry name" value="CPL_dom"/>
</dbReference>
<evidence type="ECO:0000313" key="5">
    <source>
        <dbReference type="EMBL" id="CAC5409815.1"/>
    </source>
</evidence>
<dbReference type="GO" id="GO:0006417">
    <property type="term" value="P:regulation of translation"/>
    <property type="evidence" value="ECO:0007669"/>
    <property type="project" value="TreeGrafter"/>
</dbReference>
<dbReference type="Proteomes" id="UP000507470">
    <property type="component" value="Unassembled WGS sequence"/>
</dbReference>
<dbReference type="GO" id="GO:0005730">
    <property type="term" value="C:nucleolus"/>
    <property type="evidence" value="ECO:0007669"/>
    <property type="project" value="TreeGrafter"/>
</dbReference>
<dbReference type="InterPro" id="IPR033133">
    <property type="entry name" value="PUM-HD"/>
</dbReference>
<feature type="region of interest" description="Disordered" evidence="3">
    <location>
        <begin position="46"/>
        <end position="154"/>
    </location>
</feature>
<gene>
    <name evidence="5" type="ORF">MCOR_43054</name>
</gene>
<evidence type="ECO:0000313" key="6">
    <source>
        <dbReference type="Proteomes" id="UP000507470"/>
    </source>
</evidence>
<dbReference type="InterPro" id="IPR040059">
    <property type="entry name" value="PUM3"/>
</dbReference>
<dbReference type="AlphaFoldDB" id="A0A6J8DPD2"/>
<dbReference type="PANTHER" id="PTHR13389:SF0">
    <property type="entry name" value="PUMILIO HOMOLOG 3"/>
    <property type="match status" value="1"/>
</dbReference>
<feature type="region of interest" description="Disordered" evidence="3">
    <location>
        <begin position="1"/>
        <end position="21"/>
    </location>
</feature>
<sequence length="839" mass="96124">MHEKFSREDTAARLLQPVVDKNTHEEKFENLKQYFKMRIAMDADSSFEDEFYQRPRRKPKSGKQKGIRGNPEGDSIMGKDKGKLRAPPNSDNDSSFDVISPSKKRKTHINPDPLENVQRKPTKRHLQMYSDTDLSSLDQTDTPDTLSQISSIMPCSDVSMQTTFSRMRKPRGRADITLEKAVQKARGQPDGAERSFHQKKASKSILQPRLSTVREAAEGRTSDSSAQEVIVEDEPASPGPQQFERRKSVKVKLKRAASNAAGKLKSLKGKKVQLSESRLIAKCKMEDSQLEETSESKKTKLKELPFKERKKVRKMLKNNFNMIQRSKKIWEELRRHDVKDNKKHELCTELMGFVKGNMKEFAFAHDTARVLQCLVQHGSPGQKDEVFEEVKDQICLMARSKYAKFLVKKLIVYGSKQHKNHVFKSFHGNVRKLVRHREASDLVEFAYNEYANAPQRLSLLEDFYGPSFILFKTPDMRCLDQMLMLQPDKKDMILSNMKEALLPLIDKTILVHSMVHRIFFEFFVHASDKMRSDMIEALRESLMHMIHTRDGSRVAMYCFWYGNAKDRKIMIKSLKTHVMKICCEEYGHLVMLAMFDGVDDTKLVQKAILDDVIKNVPQLAKNQYGKKVLLYLLCPRDPHFFHPDVVKILQEADLSTTSKKQKSIRHRELLEFVSEPLLKYIVDYTRELVMDNTSLLFLSAIITHSLGDPTEAMTAIAKIASEPFVAGSLQNMHIVEHSAGHMALKKLIQSDKERIQEGKSVLFSQILLQTLPDGCLKSWVACNRGCFTLAFLLELDHPEVTDLVTAQLIGVRNALKKMTFKGAQVLMQKLDAVNGEFKL</sequence>
<evidence type="ECO:0000259" key="4">
    <source>
        <dbReference type="PROSITE" id="PS50303"/>
    </source>
</evidence>
<dbReference type="InterPro" id="IPR001313">
    <property type="entry name" value="Pumilio_RNA-bd_rpt"/>
</dbReference>
<feature type="domain" description="PUM-HD" evidence="4">
    <location>
        <begin position="325"/>
        <end position="677"/>
    </location>
</feature>
<evidence type="ECO:0000256" key="2">
    <source>
        <dbReference type="ARBA" id="ARBA00022884"/>
    </source>
</evidence>
<protein>
    <submittedName>
        <fullName evidence="5">PUF6</fullName>
    </submittedName>
</protein>
<feature type="compositionally biased region" description="Basic and acidic residues" evidence="3">
    <location>
        <begin position="1"/>
        <end position="11"/>
    </location>
</feature>
<dbReference type="OrthoDB" id="497380at2759"/>
<proteinExistence type="predicted"/>
<reference evidence="5 6" key="1">
    <citation type="submission" date="2020-06" db="EMBL/GenBank/DDBJ databases">
        <authorList>
            <person name="Li R."/>
            <person name="Bekaert M."/>
        </authorList>
    </citation>
    <scope>NUCLEOTIDE SEQUENCE [LARGE SCALE GENOMIC DNA]</scope>
    <source>
        <strain evidence="6">wild</strain>
    </source>
</reference>
<dbReference type="InterPro" id="IPR016024">
    <property type="entry name" value="ARM-type_fold"/>
</dbReference>
<dbReference type="Pfam" id="PF08144">
    <property type="entry name" value="CPL"/>
    <property type="match status" value="1"/>
</dbReference>
<dbReference type="PANTHER" id="PTHR13389">
    <property type="entry name" value="PUMILIO HOMOLOG 3"/>
    <property type="match status" value="1"/>
</dbReference>
<feature type="compositionally biased region" description="Basic residues" evidence="3">
    <location>
        <begin position="54"/>
        <end position="66"/>
    </location>
</feature>
<keyword evidence="6" id="KW-1185">Reference proteome</keyword>
<feature type="region of interest" description="Disordered" evidence="3">
    <location>
        <begin position="180"/>
        <end position="248"/>
    </location>
</feature>
<keyword evidence="1" id="KW-0677">Repeat</keyword>
<accession>A0A6J8DPD2</accession>
<keyword evidence="2" id="KW-0694">RNA-binding</keyword>
<organism evidence="5 6">
    <name type="scientific">Mytilus coruscus</name>
    <name type="common">Sea mussel</name>
    <dbReference type="NCBI Taxonomy" id="42192"/>
    <lineage>
        <taxon>Eukaryota</taxon>
        <taxon>Metazoa</taxon>
        <taxon>Spiralia</taxon>
        <taxon>Lophotrochozoa</taxon>
        <taxon>Mollusca</taxon>
        <taxon>Bivalvia</taxon>
        <taxon>Autobranchia</taxon>
        <taxon>Pteriomorphia</taxon>
        <taxon>Mytilida</taxon>
        <taxon>Mytiloidea</taxon>
        <taxon>Mytilidae</taxon>
        <taxon>Mytilinae</taxon>
        <taxon>Mytilus</taxon>
    </lineage>
</organism>
<name>A0A6J8DPD2_MYTCO</name>
<dbReference type="SUPFAM" id="SSF48371">
    <property type="entry name" value="ARM repeat"/>
    <property type="match status" value="1"/>
</dbReference>
<dbReference type="InterPro" id="IPR011989">
    <property type="entry name" value="ARM-like"/>
</dbReference>
<evidence type="ECO:0000256" key="3">
    <source>
        <dbReference type="SAM" id="MobiDB-lite"/>
    </source>
</evidence>
<dbReference type="Gene3D" id="1.25.10.10">
    <property type="entry name" value="Leucine-rich Repeat Variant"/>
    <property type="match status" value="2"/>
</dbReference>